<dbReference type="PANTHER" id="PTHR31956:SF1">
    <property type="entry name" value="NON-SPECIFIC PHOSPHOLIPASE C1"/>
    <property type="match status" value="1"/>
</dbReference>
<comment type="caution">
    <text evidence="4">The sequence shown here is derived from an EMBL/GenBank/DDBJ whole genome shotgun (WGS) entry which is preliminary data.</text>
</comment>
<name>A0A4R6RUK8_LABRH</name>
<dbReference type="AlphaFoldDB" id="A0A4R6RUK8"/>
<dbReference type="InterPro" id="IPR017850">
    <property type="entry name" value="Alkaline_phosphatase_core_sf"/>
</dbReference>
<evidence type="ECO:0000313" key="4">
    <source>
        <dbReference type="EMBL" id="TDP90612.1"/>
    </source>
</evidence>
<reference evidence="4 5" key="1">
    <citation type="submission" date="2019-03" db="EMBL/GenBank/DDBJ databases">
        <title>Genomic Encyclopedia of Type Strains, Phase IV (KMG-IV): sequencing the most valuable type-strain genomes for metagenomic binning, comparative biology and taxonomic classification.</title>
        <authorList>
            <person name="Goeker M."/>
        </authorList>
    </citation>
    <scope>NUCLEOTIDE SEQUENCE [LARGE SCALE GENOMIC DNA]</scope>
    <source>
        <strain evidence="4 5">DSM 45361</strain>
    </source>
</reference>
<organism evidence="4 5">
    <name type="scientific">Labedaea rhizosphaerae</name>
    <dbReference type="NCBI Taxonomy" id="598644"/>
    <lineage>
        <taxon>Bacteria</taxon>
        <taxon>Bacillati</taxon>
        <taxon>Actinomycetota</taxon>
        <taxon>Actinomycetes</taxon>
        <taxon>Pseudonocardiales</taxon>
        <taxon>Pseudonocardiaceae</taxon>
        <taxon>Labedaea</taxon>
    </lineage>
</organism>
<keyword evidence="1" id="KW-0378">Hydrolase</keyword>
<evidence type="ECO:0000256" key="1">
    <source>
        <dbReference type="ARBA" id="ARBA00022801"/>
    </source>
</evidence>
<dbReference type="PANTHER" id="PTHR31956">
    <property type="entry name" value="NON-SPECIFIC PHOSPHOLIPASE C4-RELATED"/>
    <property type="match status" value="1"/>
</dbReference>
<dbReference type="Gene3D" id="3.40.720.10">
    <property type="entry name" value="Alkaline Phosphatase, subunit A"/>
    <property type="match status" value="1"/>
</dbReference>
<dbReference type="EMBL" id="SNXZ01000010">
    <property type="protein sequence ID" value="TDP90612.1"/>
    <property type="molecule type" value="Genomic_DNA"/>
</dbReference>
<dbReference type="RefSeq" id="WP_208115977.1">
    <property type="nucleotide sequence ID" value="NZ_SNXZ01000010.1"/>
</dbReference>
<proteinExistence type="predicted"/>
<dbReference type="InterPro" id="IPR013320">
    <property type="entry name" value="ConA-like_dom_sf"/>
</dbReference>
<protein>
    <submittedName>
        <fullName evidence="4">Phosphoesterase family protein</fullName>
    </submittedName>
</protein>
<evidence type="ECO:0000313" key="5">
    <source>
        <dbReference type="Proteomes" id="UP000295444"/>
    </source>
</evidence>
<dbReference type="Proteomes" id="UP000295444">
    <property type="component" value="Unassembled WGS sequence"/>
</dbReference>
<dbReference type="InterPro" id="IPR007312">
    <property type="entry name" value="Phosphoesterase"/>
</dbReference>
<gene>
    <name evidence="4" type="ORF">EV186_110153</name>
</gene>
<feature type="signal peptide" evidence="3">
    <location>
        <begin position="1"/>
        <end position="22"/>
    </location>
</feature>
<evidence type="ECO:0000256" key="2">
    <source>
        <dbReference type="ARBA" id="ARBA00023026"/>
    </source>
</evidence>
<sequence>MRLTRVAALLCVPALAVFAVSALPDQPAPALGAVRTAAVSVPQFDHVVIAMFENKNYTSINGSSSASYLNSLAAQGTLFTNSFGVTHPSQPNYVSLFSGGQQGITDDSCPKNLSAGNLGQQLLTAGKTFKGYSEGLPSAGYTGCSSGRYVRKHAPWADFPTVSGSAYNVPYSTFPTDFTKLPTVSFVIPDMCDDMHDCSISTGDNWLRNHLDTYAQWAKTHNSLLIATFDEDNFTSVNQIFTVFVGANVKTGYRSSTQINHYSVLRTLEDMYGLPYLGNAANKQPITDAWTTTGGAGTTVYSDGFETDTGWTRNASGQDTATAGLFERGTPQATNSSYSGQDKQLAAASGTHALVTGASAGSSVGADDVDGGSTSMTSPSITLPAGTLTLSLSYNAANGDNSGTDDLLSVRVLDGGQATTVFTQTGSAAEVPGQWRTATADLSSFAGHTVRLSVEATDAGTASLFEAEVDDVVITQG</sequence>
<feature type="chain" id="PRO_5038407642" evidence="3">
    <location>
        <begin position="23"/>
        <end position="477"/>
    </location>
</feature>
<keyword evidence="2" id="KW-0843">Virulence</keyword>
<dbReference type="GO" id="GO:0042578">
    <property type="term" value="F:phosphoric ester hydrolase activity"/>
    <property type="evidence" value="ECO:0007669"/>
    <property type="project" value="UniProtKB-ARBA"/>
</dbReference>
<accession>A0A4R6RUK8</accession>
<evidence type="ECO:0000256" key="3">
    <source>
        <dbReference type="SAM" id="SignalP"/>
    </source>
</evidence>
<dbReference type="Pfam" id="PF04185">
    <property type="entry name" value="Phosphoesterase"/>
    <property type="match status" value="1"/>
</dbReference>
<keyword evidence="3" id="KW-0732">Signal</keyword>
<dbReference type="NCBIfam" id="NF038128">
    <property type="entry name" value="choice_anch_J"/>
    <property type="match status" value="1"/>
</dbReference>
<keyword evidence="5" id="KW-1185">Reference proteome</keyword>
<dbReference type="SUPFAM" id="SSF49899">
    <property type="entry name" value="Concanavalin A-like lectins/glucanases"/>
    <property type="match status" value="1"/>
</dbReference>